<protein>
    <recommendedName>
        <fullName evidence="5">YndJ-like protein</fullName>
    </recommendedName>
</protein>
<evidence type="ECO:0000313" key="3">
    <source>
        <dbReference type="EMBL" id="GAA1802622.1"/>
    </source>
</evidence>
<feature type="transmembrane region" description="Helical" evidence="2">
    <location>
        <begin position="244"/>
        <end position="267"/>
    </location>
</feature>
<comment type="caution">
    <text evidence="3">The sequence shown here is derived from an EMBL/GenBank/DDBJ whole genome shotgun (WGS) entry which is preliminary data.</text>
</comment>
<sequence length="406" mass="43070">MGDLLLKLIVVLGMFVVVPIGLRLIDDSPAWLRRAWPVGAACGAVSLWLPRGPAAVVFATGYALVALLLATRAPVRLARRRSLAPAEIAVLTALAGPAIAASALVAERAGYRLFGFGPTTLSLTVAHFHFAGFAAALIAALVCTSIGSDVRARLAGLCVPAVIGLVFVGYFIGDAVELAGAVVLTAGMWLVAWVTWHQLRATAPDRLTGWLLGISSVTLAATMLLALDWALGHVVPVPYLPLDWMIATHGLANALGFTLWASSPGAASPPDRRRNKSPQRRHCTNAETLWNLCGTFGAIRNVTSPGACLDVACWCRDNQGRRFVYQGGAGLHPGTRNRDQRARTLRVHPPDGDHDGVAVIDFAIGPRPTDKGRIRCSVSGRPKRRTPRPRYRGRGCPPVAQAGAAP</sequence>
<feature type="region of interest" description="Disordered" evidence="1">
    <location>
        <begin position="376"/>
        <end position="406"/>
    </location>
</feature>
<evidence type="ECO:0000313" key="4">
    <source>
        <dbReference type="Proteomes" id="UP001500218"/>
    </source>
</evidence>
<proteinExistence type="predicted"/>
<feature type="transmembrane region" description="Helical" evidence="2">
    <location>
        <begin position="55"/>
        <end position="71"/>
    </location>
</feature>
<keyword evidence="2" id="KW-0812">Transmembrane</keyword>
<evidence type="ECO:0000256" key="1">
    <source>
        <dbReference type="SAM" id="MobiDB-lite"/>
    </source>
</evidence>
<reference evidence="4" key="1">
    <citation type="journal article" date="2019" name="Int. J. Syst. Evol. Microbiol.">
        <title>The Global Catalogue of Microorganisms (GCM) 10K type strain sequencing project: providing services to taxonomists for standard genome sequencing and annotation.</title>
        <authorList>
            <consortium name="The Broad Institute Genomics Platform"/>
            <consortium name="The Broad Institute Genome Sequencing Center for Infectious Disease"/>
            <person name="Wu L."/>
            <person name="Ma J."/>
        </authorList>
    </citation>
    <scope>NUCLEOTIDE SEQUENCE [LARGE SCALE GENOMIC DNA]</scope>
    <source>
        <strain evidence="4">JCM 13250</strain>
    </source>
</reference>
<feature type="transmembrane region" description="Helical" evidence="2">
    <location>
        <begin position="154"/>
        <end position="172"/>
    </location>
</feature>
<dbReference type="RefSeq" id="WP_344129991.1">
    <property type="nucleotide sequence ID" value="NZ_BAAALT010000065.1"/>
</dbReference>
<dbReference type="InterPro" id="IPR025450">
    <property type="entry name" value="YndJ-like"/>
</dbReference>
<feature type="transmembrane region" description="Helical" evidence="2">
    <location>
        <begin position="178"/>
        <end position="196"/>
    </location>
</feature>
<dbReference type="EMBL" id="BAAALT010000065">
    <property type="protein sequence ID" value="GAA1802622.1"/>
    <property type="molecule type" value="Genomic_DNA"/>
</dbReference>
<feature type="transmembrane region" description="Helical" evidence="2">
    <location>
        <begin position="126"/>
        <end position="147"/>
    </location>
</feature>
<accession>A0ABP4Y4W7</accession>
<feature type="transmembrane region" description="Helical" evidence="2">
    <location>
        <begin position="83"/>
        <end position="106"/>
    </location>
</feature>
<keyword evidence="2" id="KW-1133">Transmembrane helix</keyword>
<gene>
    <name evidence="3" type="ORF">GCM10009682_25570</name>
</gene>
<feature type="transmembrane region" description="Helical" evidence="2">
    <location>
        <begin position="208"/>
        <end position="232"/>
    </location>
</feature>
<evidence type="ECO:0008006" key="5">
    <source>
        <dbReference type="Google" id="ProtNLM"/>
    </source>
</evidence>
<evidence type="ECO:0000256" key="2">
    <source>
        <dbReference type="SAM" id="Phobius"/>
    </source>
</evidence>
<dbReference type="Pfam" id="PF14158">
    <property type="entry name" value="YndJ"/>
    <property type="match status" value="1"/>
</dbReference>
<keyword evidence="4" id="KW-1185">Reference proteome</keyword>
<name>A0ABP4Y4W7_9ACTN</name>
<organism evidence="3 4">
    <name type="scientific">Luedemannella flava</name>
    <dbReference type="NCBI Taxonomy" id="349316"/>
    <lineage>
        <taxon>Bacteria</taxon>
        <taxon>Bacillati</taxon>
        <taxon>Actinomycetota</taxon>
        <taxon>Actinomycetes</taxon>
        <taxon>Micromonosporales</taxon>
        <taxon>Micromonosporaceae</taxon>
        <taxon>Luedemannella</taxon>
    </lineage>
</organism>
<keyword evidence="2" id="KW-0472">Membrane</keyword>
<dbReference type="Proteomes" id="UP001500218">
    <property type="component" value="Unassembled WGS sequence"/>
</dbReference>
<feature type="compositionally biased region" description="Basic residues" evidence="1">
    <location>
        <begin position="381"/>
        <end position="393"/>
    </location>
</feature>
<feature type="transmembrane region" description="Helical" evidence="2">
    <location>
        <begin position="6"/>
        <end position="24"/>
    </location>
</feature>